<accession>A0A1H9H7H5</accession>
<proteinExistence type="predicted"/>
<gene>
    <name evidence="2" type="ORF">SAMN05444359_11247</name>
</gene>
<feature type="compositionally biased region" description="Basic residues" evidence="1">
    <location>
        <begin position="12"/>
        <end position="23"/>
    </location>
</feature>
<dbReference type="InParanoid" id="A0A1H9H7H5"/>
<evidence type="ECO:0000313" key="2">
    <source>
        <dbReference type="EMBL" id="SEQ58270.1"/>
    </source>
</evidence>
<dbReference type="EMBL" id="FOFB01000012">
    <property type="protein sequence ID" value="SEQ58270.1"/>
    <property type="molecule type" value="Genomic_DNA"/>
</dbReference>
<organism evidence="2 3">
    <name type="scientific">Neolewinella agarilytica</name>
    <dbReference type="NCBI Taxonomy" id="478744"/>
    <lineage>
        <taxon>Bacteria</taxon>
        <taxon>Pseudomonadati</taxon>
        <taxon>Bacteroidota</taxon>
        <taxon>Saprospiria</taxon>
        <taxon>Saprospirales</taxon>
        <taxon>Lewinellaceae</taxon>
        <taxon>Neolewinella</taxon>
    </lineage>
</organism>
<dbReference type="OrthoDB" id="1493052at2"/>
<dbReference type="RefSeq" id="WP_090168755.1">
    <property type="nucleotide sequence ID" value="NZ_FOFB01000012.1"/>
</dbReference>
<reference evidence="3" key="1">
    <citation type="submission" date="2016-10" db="EMBL/GenBank/DDBJ databases">
        <authorList>
            <person name="Varghese N."/>
            <person name="Submissions S."/>
        </authorList>
    </citation>
    <scope>NUCLEOTIDE SEQUENCE [LARGE SCALE GENOMIC DNA]</scope>
    <source>
        <strain evidence="3">DSM 24740</strain>
    </source>
</reference>
<keyword evidence="3" id="KW-1185">Reference proteome</keyword>
<evidence type="ECO:0000313" key="3">
    <source>
        <dbReference type="Proteomes" id="UP000199021"/>
    </source>
</evidence>
<evidence type="ECO:0000256" key="1">
    <source>
        <dbReference type="SAM" id="MobiDB-lite"/>
    </source>
</evidence>
<feature type="compositionally biased region" description="Polar residues" evidence="1">
    <location>
        <begin position="1"/>
        <end position="11"/>
    </location>
</feature>
<name>A0A1H9H7H5_9BACT</name>
<dbReference type="STRING" id="478744.SAMN05444359_11247"/>
<dbReference type="AlphaFoldDB" id="A0A1H9H7H5"/>
<dbReference type="Proteomes" id="UP000199021">
    <property type="component" value="Unassembled WGS sequence"/>
</dbReference>
<protein>
    <submittedName>
        <fullName evidence="2">Uncharacterized protein</fullName>
    </submittedName>
</protein>
<feature type="region of interest" description="Disordered" evidence="1">
    <location>
        <begin position="1"/>
        <end position="40"/>
    </location>
</feature>
<sequence>MSINFLPSTSYRPRKGHRRRQQRSSKSLTPGEARRTATSVTRGHVIRGHITRGLTPLLLLLLLCTCVRAQLLAQQNAPSGGQGTAQVYTGNEAPLCFDTQRYQNRAVESYPILQFLGARCAETTKLTATRGLYRFKDAHPHYPEYQRLPLDIYFQPKGEPLEELYHINTGSAAYHITLPMRYEGTYYVVIRDQTKPSVLIVNSVTLEAEFRRCCALTESIIPEYLHRK</sequence>